<dbReference type="RefSeq" id="WP_264082197.1">
    <property type="nucleotide sequence ID" value="NZ_AP024355.1"/>
</dbReference>
<sequence length="142" mass="15411">MAFQLLGGLLLHLLPKTLQVPDLVLAGSPSQIFQVLDAQFPMQGRDPLRAEPGDLQQFSQLALDLLLQLLKHGDLVAGRGDVRIVDGPIEEPSRRGRFLKDCSGKDTEKPLFPSRAGGFSLSAIVNCPMFDKLGVIRHSAGN</sequence>
<reference evidence="1 2" key="1">
    <citation type="journal article" date="2016" name="C (Basel)">
        <title>Selective Growth of and Electricity Production by Marine Exoelectrogenic Bacteria in Self-Aggregated Hydrogel of Microbially Reduced Graphene Oxide.</title>
        <authorList>
            <person name="Yoshida N."/>
            <person name="Goto Y."/>
            <person name="Miyata Y."/>
        </authorList>
    </citation>
    <scope>NUCLEOTIDE SEQUENCE [LARGE SCALE GENOMIC DNA]</scope>
    <source>
        <strain evidence="1 2">NIT-T3</strain>
    </source>
</reference>
<protein>
    <recommendedName>
        <fullName evidence="3">Secreted protein</fullName>
    </recommendedName>
</protein>
<accession>A0ABM8HSL6</accession>
<organism evidence="1 2">
    <name type="scientific">Desulfuromonas versatilis</name>
    <dbReference type="NCBI Taxonomy" id="2802975"/>
    <lineage>
        <taxon>Bacteria</taxon>
        <taxon>Pseudomonadati</taxon>
        <taxon>Thermodesulfobacteriota</taxon>
        <taxon>Desulfuromonadia</taxon>
        <taxon>Desulfuromonadales</taxon>
        <taxon>Desulfuromonadaceae</taxon>
        <taxon>Desulfuromonas</taxon>
    </lineage>
</organism>
<dbReference type="Proteomes" id="UP001319827">
    <property type="component" value="Chromosome"/>
</dbReference>
<reference evidence="1 2" key="2">
    <citation type="journal article" date="2021" name="Int. J. Syst. Evol. Microbiol.">
        <title>Isolation and Polyphasic Characterization of Desulfuromonas versatilis sp. Nov., an Electrogenic Bacteria Capable of Versatile Metabolism Isolated from a Graphene Oxide-Reducing Enrichment Culture.</title>
        <authorList>
            <person name="Xie L."/>
            <person name="Yoshida N."/>
            <person name="Ishii S."/>
            <person name="Meng L."/>
        </authorList>
    </citation>
    <scope>NUCLEOTIDE SEQUENCE [LARGE SCALE GENOMIC DNA]</scope>
    <source>
        <strain evidence="1 2">NIT-T3</strain>
    </source>
</reference>
<name>A0ABM8HSL6_9BACT</name>
<keyword evidence="2" id="KW-1185">Reference proteome</keyword>
<evidence type="ECO:0000313" key="2">
    <source>
        <dbReference type="Proteomes" id="UP001319827"/>
    </source>
</evidence>
<dbReference type="EMBL" id="AP024355">
    <property type="protein sequence ID" value="BCR04897.1"/>
    <property type="molecule type" value="Genomic_DNA"/>
</dbReference>
<proteinExistence type="predicted"/>
<gene>
    <name evidence="1" type="ORF">DESUT3_19660</name>
</gene>
<evidence type="ECO:0008006" key="3">
    <source>
        <dbReference type="Google" id="ProtNLM"/>
    </source>
</evidence>
<evidence type="ECO:0000313" key="1">
    <source>
        <dbReference type="EMBL" id="BCR04897.1"/>
    </source>
</evidence>